<dbReference type="InterPro" id="IPR050263">
    <property type="entry name" value="Bact_Fimbrial_Adh_Pro"/>
</dbReference>
<proteinExistence type="inferred from homology"/>
<accession>U3CI36</accession>
<comment type="caution">
    <text evidence="7">The sequence shown here is derived from an EMBL/GenBank/DDBJ whole genome shotgun (WGS) entry which is preliminary data.</text>
</comment>
<dbReference type="STRING" id="1219077.VAZ01S_099_00030"/>
<dbReference type="AlphaFoldDB" id="U3CI36"/>
<dbReference type="InterPro" id="IPR036937">
    <property type="entry name" value="Adhesion_dom_fimbrial_sf"/>
</dbReference>
<evidence type="ECO:0000256" key="5">
    <source>
        <dbReference type="SAM" id="SignalP"/>
    </source>
</evidence>
<keyword evidence="4" id="KW-0281">Fimbrium</keyword>
<reference evidence="7 8" key="1">
    <citation type="submission" date="2013-09" db="EMBL/GenBank/DDBJ databases">
        <title>Whole genome shotgun sequence of Vibrio azureus NBRC 104587.</title>
        <authorList>
            <person name="Isaki S."/>
            <person name="Hosoyama A."/>
            <person name="Numata M."/>
            <person name="Hashimoto M."/>
            <person name="Hosoyama Y."/>
            <person name="Tsuchikane K."/>
            <person name="Noguchi M."/>
            <person name="Hirakata S."/>
            <person name="Ichikawa N."/>
            <person name="Ohji S."/>
            <person name="Yamazoe A."/>
            <person name="Fujita N."/>
        </authorList>
    </citation>
    <scope>NUCLEOTIDE SEQUENCE [LARGE SCALE GENOMIC DNA]</scope>
    <source>
        <strain evidence="7 8">NBRC 104587</strain>
    </source>
</reference>
<dbReference type="RefSeq" id="WP_021711648.1">
    <property type="nucleotide sequence ID" value="NZ_BATL01000099.1"/>
</dbReference>
<gene>
    <name evidence="7" type="ORF">VAZ01S_099_00030</name>
</gene>
<dbReference type="EMBL" id="BATL01000099">
    <property type="protein sequence ID" value="GAD77913.1"/>
    <property type="molecule type" value="Genomic_DNA"/>
</dbReference>
<dbReference type="SUPFAM" id="SSF49401">
    <property type="entry name" value="Bacterial adhesins"/>
    <property type="match status" value="1"/>
</dbReference>
<sequence>MKTPLNRIAIATSVLFSAFSASVMANPTAADMQQNETNVYFTGELVESACGLSPDSVDQTVELGQQPTHLFKEKGDHSTPVPFQIKLIDCDTTTAKKATFTFLSNPDKTGLLFNVTGGARGVGVRIFHNGEKIDNGSVAAENKLTDGTNIVSFSAAYERNVDSSGTVPVTAGVAKSWALLRVGYL</sequence>
<dbReference type="PANTHER" id="PTHR33420:SF3">
    <property type="entry name" value="FIMBRIAL SUBUNIT ELFA"/>
    <property type="match status" value="1"/>
</dbReference>
<dbReference type="GO" id="GO:0043709">
    <property type="term" value="P:cell adhesion involved in single-species biofilm formation"/>
    <property type="evidence" value="ECO:0007669"/>
    <property type="project" value="TreeGrafter"/>
</dbReference>
<evidence type="ECO:0000259" key="6">
    <source>
        <dbReference type="Pfam" id="PF00419"/>
    </source>
</evidence>
<dbReference type="Pfam" id="PF00419">
    <property type="entry name" value="Fimbrial"/>
    <property type="match status" value="1"/>
</dbReference>
<dbReference type="InterPro" id="IPR008966">
    <property type="entry name" value="Adhesion_dom_sf"/>
</dbReference>
<name>U3CI36_9VIBR</name>
<dbReference type="Proteomes" id="UP000016567">
    <property type="component" value="Unassembled WGS sequence"/>
</dbReference>
<dbReference type="OrthoDB" id="8586454at2"/>
<evidence type="ECO:0000256" key="3">
    <source>
        <dbReference type="ARBA" id="ARBA00022729"/>
    </source>
</evidence>
<dbReference type="PANTHER" id="PTHR33420">
    <property type="entry name" value="FIMBRIAL SUBUNIT ELFA-RELATED"/>
    <property type="match status" value="1"/>
</dbReference>
<dbReference type="eggNOG" id="COG3539">
    <property type="taxonomic scope" value="Bacteria"/>
</dbReference>
<evidence type="ECO:0000313" key="7">
    <source>
        <dbReference type="EMBL" id="GAD77913.1"/>
    </source>
</evidence>
<keyword evidence="3 5" id="KW-0732">Signal</keyword>
<feature type="signal peptide" evidence="5">
    <location>
        <begin position="1"/>
        <end position="25"/>
    </location>
</feature>
<protein>
    <submittedName>
        <fullName evidence="7">Putative fimbrial protein</fullName>
    </submittedName>
</protein>
<evidence type="ECO:0000256" key="4">
    <source>
        <dbReference type="ARBA" id="ARBA00023263"/>
    </source>
</evidence>
<keyword evidence="8" id="KW-1185">Reference proteome</keyword>
<dbReference type="GO" id="GO:0009289">
    <property type="term" value="C:pilus"/>
    <property type="evidence" value="ECO:0007669"/>
    <property type="project" value="UniProtKB-SubCell"/>
</dbReference>
<dbReference type="InterPro" id="IPR000259">
    <property type="entry name" value="Adhesion_dom_fimbrial"/>
</dbReference>
<evidence type="ECO:0000256" key="2">
    <source>
        <dbReference type="ARBA" id="ARBA00006671"/>
    </source>
</evidence>
<organism evidence="7 8">
    <name type="scientific">Vibrio azureus NBRC 104587</name>
    <dbReference type="NCBI Taxonomy" id="1219077"/>
    <lineage>
        <taxon>Bacteria</taxon>
        <taxon>Pseudomonadati</taxon>
        <taxon>Pseudomonadota</taxon>
        <taxon>Gammaproteobacteria</taxon>
        <taxon>Vibrionales</taxon>
        <taxon>Vibrionaceae</taxon>
        <taxon>Vibrio</taxon>
    </lineage>
</organism>
<feature type="chain" id="PRO_5004639622" evidence="5">
    <location>
        <begin position="26"/>
        <end position="185"/>
    </location>
</feature>
<feature type="domain" description="Fimbrial-type adhesion" evidence="6">
    <location>
        <begin position="40"/>
        <end position="184"/>
    </location>
</feature>
<comment type="subcellular location">
    <subcellularLocation>
        <location evidence="1">Fimbrium</location>
    </subcellularLocation>
</comment>
<dbReference type="Gene3D" id="2.60.40.1090">
    <property type="entry name" value="Fimbrial-type adhesion domain"/>
    <property type="match status" value="1"/>
</dbReference>
<evidence type="ECO:0000256" key="1">
    <source>
        <dbReference type="ARBA" id="ARBA00004561"/>
    </source>
</evidence>
<evidence type="ECO:0000313" key="8">
    <source>
        <dbReference type="Proteomes" id="UP000016567"/>
    </source>
</evidence>
<comment type="similarity">
    <text evidence="2">Belongs to the fimbrial protein family.</text>
</comment>